<protein>
    <submittedName>
        <fullName evidence="1">Uncharacterized protein</fullName>
    </submittedName>
</protein>
<dbReference type="AlphaFoldDB" id="K7ZCX7"/>
<reference evidence="1 2" key="1">
    <citation type="journal article" date="2012" name="Proc. Natl. Acad. Sci. U.S.A.">
        <title>Genome streamlining and chemical defense in a coral reef symbiosis.</title>
        <authorList>
            <person name="Kwan J.C."/>
            <person name="Donia M.S."/>
            <person name="Han A.W."/>
            <person name="Hirose E."/>
            <person name="Haygood M.G."/>
            <person name="Schmidt E.W."/>
        </authorList>
    </citation>
    <scope>NUCLEOTIDE SEQUENCE [LARGE SCALE GENOMIC DNA]</scope>
    <source>
        <strain evidence="1 2">L2</strain>
    </source>
</reference>
<gene>
    <name evidence="1" type="ORF">A1OE_791</name>
</gene>
<organism evidence="1 2">
    <name type="scientific">Candidatus Endolissoclinum faulkneri L2</name>
    <dbReference type="NCBI Taxonomy" id="1193729"/>
    <lineage>
        <taxon>Bacteria</taxon>
        <taxon>Pseudomonadati</taxon>
        <taxon>Pseudomonadota</taxon>
        <taxon>Alphaproteobacteria</taxon>
        <taxon>Rhodospirillales</taxon>
        <taxon>Rhodospirillaceae</taxon>
        <taxon>Candidatus Endolissoclinum</taxon>
    </lineage>
</organism>
<accession>K7ZCX7</accession>
<name>K7ZCX7_9PROT</name>
<dbReference type="EMBL" id="CP003539">
    <property type="protein sequence ID" value="AFX98976.1"/>
    <property type="molecule type" value="Genomic_DNA"/>
</dbReference>
<keyword evidence="2" id="KW-1185">Reference proteome</keyword>
<dbReference type="HOGENOM" id="CLU_3267259_0_0_5"/>
<proteinExistence type="predicted"/>
<sequence length="41" mass="4859">MVNSSTTEIKYLYIKKAQLYIHYLMNVNFVHRSLLASNKII</sequence>
<evidence type="ECO:0000313" key="1">
    <source>
        <dbReference type="EMBL" id="AFX98976.1"/>
    </source>
</evidence>
<evidence type="ECO:0000313" key="2">
    <source>
        <dbReference type="Proteomes" id="UP000010077"/>
    </source>
</evidence>
<dbReference type="Proteomes" id="UP000010077">
    <property type="component" value="Chromosome"/>
</dbReference>
<dbReference type="KEGG" id="thal:A1OE_791"/>